<reference evidence="4 5" key="1">
    <citation type="submission" date="2021-03" db="EMBL/GenBank/DDBJ databases">
        <title>Whole genome shotgun sequence of Actinoplanes toevensis NBRC 105298.</title>
        <authorList>
            <person name="Komaki H."/>
            <person name="Tamura T."/>
        </authorList>
    </citation>
    <scope>NUCLEOTIDE SEQUENCE [LARGE SCALE GENOMIC DNA]</scope>
    <source>
        <strain evidence="4 5">NBRC 105298</strain>
    </source>
</reference>
<keyword evidence="1" id="KW-0723">Serine/threonine-protein kinase</keyword>
<dbReference type="InterPro" id="IPR036890">
    <property type="entry name" value="HATPase_C_sf"/>
</dbReference>
<dbReference type="Proteomes" id="UP000677082">
    <property type="component" value="Unassembled WGS sequence"/>
</dbReference>
<protein>
    <recommendedName>
        <fullName evidence="3">Histidine kinase/HSP90-like ATPase domain-containing protein</fullName>
    </recommendedName>
</protein>
<sequence>MTSERGAEETRSPHSGVPAQPPYEVTLAQDFDRQGLYALRAAVAAHAAQLGLPDGRLNAITLIATGLATNAIRHGGGTGRLQMWRSDGAVHLQVTDDGPGMAQPDDAGLRPVPLSTPGGRGLWIVRQISDHVDITADHGTTVTVALKTSPEREETAQAPKRDG</sequence>
<dbReference type="InterPro" id="IPR050267">
    <property type="entry name" value="Anti-sigma-factor_SerPK"/>
</dbReference>
<organism evidence="4 5">
    <name type="scientific">Paractinoplanes toevensis</name>
    <dbReference type="NCBI Taxonomy" id="571911"/>
    <lineage>
        <taxon>Bacteria</taxon>
        <taxon>Bacillati</taxon>
        <taxon>Actinomycetota</taxon>
        <taxon>Actinomycetes</taxon>
        <taxon>Micromonosporales</taxon>
        <taxon>Micromonosporaceae</taxon>
        <taxon>Paractinoplanes</taxon>
    </lineage>
</organism>
<comment type="caution">
    <text evidence="4">The sequence shown here is derived from an EMBL/GenBank/DDBJ whole genome shotgun (WGS) entry which is preliminary data.</text>
</comment>
<evidence type="ECO:0000256" key="1">
    <source>
        <dbReference type="ARBA" id="ARBA00022527"/>
    </source>
</evidence>
<dbReference type="Gene3D" id="3.30.565.10">
    <property type="entry name" value="Histidine kinase-like ATPase, C-terminal domain"/>
    <property type="match status" value="1"/>
</dbReference>
<keyword evidence="1" id="KW-0418">Kinase</keyword>
<keyword evidence="1" id="KW-0808">Transferase</keyword>
<proteinExistence type="predicted"/>
<evidence type="ECO:0000313" key="4">
    <source>
        <dbReference type="EMBL" id="GIM90031.1"/>
    </source>
</evidence>
<dbReference type="PANTHER" id="PTHR35526">
    <property type="entry name" value="ANTI-SIGMA-F FACTOR RSBW-RELATED"/>
    <property type="match status" value="1"/>
</dbReference>
<gene>
    <name evidence="4" type="ORF">Ato02nite_018240</name>
</gene>
<dbReference type="GO" id="GO:0004674">
    <property type="term" value="F:protein serine/threonine kinase activity"/>
    <property type="evidence" value="ECO:0007669"/>
    <property type="project" value="UniProtKB-KW"/>
</dbReference>
<evidence type="ECO:0000259" key="3">
    <source>
        <dbReference type="Pfam" id="PF13581"/>
    </source>
</evidence>
<evidence type="ECO:0000256" key="2">
    <source>
        <dbReference type="SAM" id="MobiDB-lite"/>
    </source>
</evidence>
<evidence type="ECO:0000313" key="5">
    <source>
        <dbReference type="Proteomes" id="UP000677082"/>
    </source>
</evidence>
<name>A0A919T8H9_9ACTN</name>
<dbReference type="Pfam" id="PF13581">
    <property type="entry name" value="HATPase_c_2"/>
    <property type="match status" value="1"/>
</dbReference>
<dbReference type="AlphaFoldDB" id="A0A919T8H9"/>
<feature type="compositionally biased region" description="Basic and acidic residues" evidence="2">
    <location>
        <begin position="1"/>
        <end position="12"/>
    </location>
</feature>
<dbReference type="EMBL" id="BOQN01000022">
    <property type="protein sequence ID" value="GIM90031.1"/>
    <property type="molecule type" value="Genomic_DNA"/>
</dbReference>
<dbReference type="RefSeq" id="WP_213005981.1">
    <property type="nucleotide sequence ID" value="NZ_BOQN01000022.1"/>
</dbReference>
<dbReference type="SUPFAM" id="SSF55874">
    <property type="entry name" value="ATPase domain of HSP90 chaperone/DNA topoisomerase II/histidine kinase"/>
    <property type="match status" value="1"/>
</dbReference>
<accession>A0A919T8H9</accession>
<dbReference type="PANTHER" id="PTHR35526:SF3">
    <property type="entry name" value="ANTI-SIGMA-F FACTOR RSBW"/>
    <property type="match status" value="1"/>
</dbReference>
<dbReference type="InterPro" id="IPR003594">
    <property type="entry name" value="HATPase_dom"/>
</dbReference>
<dbReference type="CDD" id="cd16936">
    <property type="entry name" value="HATPase_RsbW-like"/>
    <property type="match status" value="1"/>
</dbReference>
<feature type="domain" description="Histidine kinase/HSP90-like ATPase" evidence="3">
    <location>
        <begin position="36"/>
        <end position="144"/>
    </location>
</feature>
<feature type="region of interest" description="Disordered" evidence="2">
    <location>
        <begin position="1"/>
        <end position="22"/>
    </location>
</feature>
<keyword evidence="5" id="KW-1185">Reference proteome</keyword>